<accession>W5Y0K1</accession>
<name>W5Y0K1_9CORY</name>
<dbReference type="Proteomes" id="UP000019222">
    <property type="component" value="Chromosome"/>
</dbReference>
<dbReference type="STRING" id="1224164.B843_07005"/>
<keyword evidence="4" id="KW-1185">Reference proteome</keyword>
<dbReference type="PANTHER" id="PTHR46112:SF3">
    <property type="entry name" value="AMINOPEPTIDASE YPDF"/>
    <property type="match status" value="1"/>
</dbReference>
<dbReference type="InterPro" id="IPR050659">
    <property type="entry name" value="Peptidase_M24B"/>
</dbReference>
<sequence>MSFFPLQVYAERIARAQQLCKDKGISGLIIGTGAQLAYLTGSWASTHERLTCLVIPASGTPKFILPAVDRAELPQTPIPELDVEVEGWVDGKNPHELAVEPFRNELRGTIGVGQDLTADHLLKLQALLPNATFVLASQVLSELFIRKDEAEIEQLRHAGAAIDRVHARVPELLSEGRSEREVAADIEKLILEEHRAVDFIIVGSQENGANPHHDFSDRVLATGDMVVVDIGGTYGHGYHSDCTRTYIVGGPEALTNTKALSLYEVLFAAQKAAVDAVRPGMTAKALDAIARTPIAEAGFGEQFIHRTGHGIGLSTHEEPFIIEGNDLVLEEGMCFSIEPGIYLEGEVGARIEDIVVVTADGCERLNKQPRILR</sequence>
<evidence type="ECO:0000313" key="4">
    <source>
        <dbReference type="Proteomes" id="UP000019222"/>
    </source>
</evidence>
<dbReference type="SUPFAM" id="SSF53092">
    <property type="entry name" value="Creatinase/prolidase N-terminal domain"/>
    <property type="match status" value="1"/>
</dbReference>
<dbReference type="Gene3D" id="3.40.350.10">
    <property type="entry name" value="Creatinase/prolidase N-terminal domain"/>
    <property type="match status" value="1"/>
</dbReference>
<dbReference type="EMBL" id="CP004353">
    <property type="protein sequence ID" value="AHI22786.1"/>
    <property type="molecule type" value="Genomic_DNA"/>
</dbReference>
<dbReference type="HOGENOM" id="CLU_017266_4_1_11"/>
<dbReference type="Pfam" id="PF00557">
    <property type="entry name" value="Peptidase_M24"/>
    <property type="match status" value="1"/>
</dbReference>
<proteinExistence type="predicted"/>
<dbReference type="SUPFAM" id="SSF55920">
    <property type="entry name" value="Creatinase/aminopeptidase"/>
    <property type="match status" value="1"/>
</dbReference>
<dbReference type="InterPro" id="IPR029149">
    <property type="entry name" value="Creatin/AminoP/Spt16_N"/>
</dbReference>
<evidence type="ECO:0000259" key="1">
    <source>
        <dbReference type="Pfam" id="PF00557"/>
    </source>
</evidence>
<dbReference type="InterPro" id="IPR000994">
    <property type="entry name" value="Pept_M24"/>
</dbReference>
<dbReference type="PATRIC" id="fig|1224164.3.peg.1403"/>
<dbReference type="PANTHER" id="PTHR46112">
    <property type="entry name" value="AMINOPEPTIDASE"/>
    <property type="match status" value="1"/>
</dbReference>
<dbReference type="Gene3D" id="3.90.230.10">
    <property type="entry name" value="Creatinase/methionine aminopeptidase superfamily"/>
    <property type="match status" value="1"/>
</dbReference>
<dbReference type="KEGG" id="cvt:B843_07005"/>
<feature type="domain" description="Peptidase M24" evidence="1">
    <location>
        <begin position="153"/>
        <end position="359"/>
    </location>
</feature>
<dbReference type="Pfam" id="PF01321">
    <property type="entry name" value="Creatinase_N"/>
    <property type="match status" value="1"/>
</dbReference>
<dbReference type="CDD" id="cd01092">
    <property type="entry name" value="APP-like"/>
    <property type="match status" value="1"/>
</dbReference>
<organism evidence="3 4">
    <name type="scientific">Corynebacterium vitaeruminis DSM 20294</name>
    <dbReference type="NCBI Taxonomy" id="1224164"/>
    <lineage>
        <taxon>Bacteria</taxon>
        <taxon>Bacillati</taxon>
        <taxon>Actinomycetota</taxon>
        <taxon>Actinomycetes</taxon>
        <taxon>Mycobacteriales</taxon>
        <taxon>Corynebacteriaceae</taxon>
        <taxon>Corynebacterium</taxon>
    </lineage>
</organism>
<feature type="domain" description="Creatinase N-terminal" evidence="2">
    <location>
        <begin position="12"/>
        <end position="142"/>
    </location>
</feature>
<dbReference type="AlphaFoldDB" id="W5Y0K1"/>
<reference evidence="3 4" key="1">
    <citation type="submission" date="2013-02" db="EMBL/GenBank/DDBJ databases">
        <title>The complete genome sequence of Corynebacterium vitaeruminis DSM 20294.</title>
        <authorList>
            <person name="Ruckert C."/>
            <person name="Albersmeier A."/>
            <person name="Kalinowski J."/>
        </authorList>
    </citation>
    <scope>NUCLEOTIDE SEQUENCE [LARGE SCALE GENOMIC DNA]</scope>
    <source>
        <strain evidence="4">ATCC 10234</strain>
    </source>
</reference>
<gene>
    <name evidence="3" type="ORF">B843_07005</name>
</gene>
<protein>
    <submittedName>
        <fullName evidence="3">Putative dipeptidase</fullName>
    </submittedName>
</protein>
<dbReference type="InterPro" id="IPR036005">
    <property type="entry name" value="Creatinase/aminopeptidase-like"/>
</dbReference>
<evidence type="ECO:0000259" key="2">
    <source>
        <dbReference type="Pfam" id="PF01321"/>
    </source>
</evidence>
<dbReference type="InterPro" id="IPR000587">
    <property type="entry name" value="Creatinase_N"/>
</dbReference>
<evidence type="ECO:0000313" key="3">
    <source>
        <dbReference type="EMBL" id="AHI22786.1"/>
    </source>
</evidence>
<dbReference type="RefSeq" id="WP_025252810.1">
    <property type="nucleotide sequence ID" value="NZ_CP004353.1"/>
</dbReference>
<dbReference type="eggNOG" id="COG0006">
    <property type="taxonomic scope" value="Bacteria"/>
</dbReference>